<dbReference type="InterPro" id="IPR043519">
    <property type="entry name" value="NT_sf"/>
</dbReference>
<dbReference type="InterPro" id="IPR050124">
    <property type="entry name" value="tRNA_CCA-adding_enzyme"/>
</dbReference>
<dbReference type="SUPFAM" id="SSF81301">
    <property type="entry name" value="Nucleotidyltransferase"/>
    <property type="match status" value="1"/>
</dbReference>
<feature type="domain" description="HD" evidence="13">
    <location>
        <begin position="281"/>
        <end position="395"/>
    </location>
</feature>
<accession>A0A1F6N0H8</accession>
<dbReference type="GO" id="GO:0003723">
    <property type="term" value="F:RNA binding"/>
    <property type="evidence" value="ECO:0007669"/>
    <property type="project" value="UniProtKB-KW"/>
</dbReference>
<evidence type="ECO:0000256" key="1">
    <source>
        <dbReference type="ARBA" id="ARBA00001946"/>
    </source>
</evidence>
<keyword evidence="9" id="KW-0460">Magnesium</keyword>
<keyword evidence="7" id="KW-0692">RNA repair</keyword>
<dbReference type="InterPro" id="IPR006674">
    <property type="entry name" value="HD_domain"/>
</dbReference>
<dbReference type="SUPFAM" id="SSF81891">
    <property type="entry name" value="Poly A polymerase C-terminal region-like"/>
    <property type="match status" value="1"/>
</dbReference>
<keyword evidence="10 11" id="KW-0694">RNA-binding</keyword>
<evidence type="ECO:0000259" key="12">
    <source>
        <dbReference type="Pfam" id="PF01743"/>
    </source>
</evidence>
<evidence type="ECO:0008006" key="17">
    <source>
        <dbReference type="Google" id="ProtNLM"/>
    </source>
</evidence>
<dbReference type="InterPro" id="IPR032828">
    <property type="entry name" value="PolyA_RNA-bd"/>
</dbReference>
<dbReference type="GO" id="GO:0005524">
    <property type="term" value="F:ATP binding"/>
    <property type="evidence" value="ECO:0007669"/>
    <property type="project" value="UniProtKB-KW"/>
</dbReference>
<evidence type="ECO:0000256" key="11">
    <source>
        <dbReference type="RuleBase" id="RU003953"/>
    </source>
</evidence>
<evidence type="ECO:0000256" key="6">
    <source>
        <dbReference type="ARBA" id="ARBA00022741"/>
    </source>
</evidence>
<dbReference type="InterPro" id="IPR002646">
    <property type="entry name" value="PolA_pol_head_dom"/>
</dbReference>
<evidence type="ECO:0000313" key="16">
    <source>
        <dbReference type="Proteomes" id="UP000177040"/>
    </source>
</evidence>
<dbReference type="Pfam" id="PF01966">
    <property type="entry name" value="HD"/>
    <property type="match status" value="1"/>
</dbReference>
<comment type="cofactor">
    <cofactor evidence="1">
        <name>Mg(2+)</name>
        <dbReference type="ChEBI" id="CHEBI:18420"/>
    </cofactor>
</comment>
<evidence type="ECO:0000313" key="15">
    <source>
        <dbReference type="EMBL" id="OGH77429.1"/>
    </source>
</evidence>
<evidence type="ECO:0000256" key="10">
    <source>
        <dbReference type="ARBA" id="ARBA00022884"/>
    </source>
</evidence>
<evidence type="ECO:0000256" key="9">
    <source>
        <dbReference type="ARBA" id="ARBA00022842"/>
    </source>
</evidence>
<evidence type="ECO:0000256" key="4">
    <source>
        <dbReference type="ARBA" id="ARBA00022695"/>
    </source>
</evidence>
<evidence type="ECO:0000256" key="2">
    <source>
        <dbReference type="ARBA" id="ARBA00022679"/>
    </source>
</evidence>
<reference evidence="15 16" key="1">
    <citation type="journal article" date="2016" name="Nat. Commun.">
        <title>Thousands of microbial genomes shed light on interconnected biogeochemical processes in an aquifer system.</title>
        <authorList>
            <person name="Anantharaman K."/>
            <person name="Brown C.T."/>
            <person name="Hug L.A."/>
            <person name="Sharon I."/>
            <person name="Castelle C.J."/>
            <person name="Probst A.J."/>
            <person name="Thomas B.C."/>
            <person name="Singh A."/>
            <person name="Wilkins M.J."/>
            <person name="Karaoz U."/>
            <person name="Brodie E.L."/>
            <person name="Williams K.H."/>
            <person name="Hubbard S.S."/>
            <person name="Banfield J.F."/>
        </authorList>
    </citation>
    <scope>NUCLEOTIDE SEQUENCE [LARGE SCALE GENOMIC DNA]</scope>
</reference>
<evidence type="ECO:0000259" key="13">
    <source>
        <dbReference type="Pfam" id="PF01966"/>
    </source>
</evidence>
<keyword evidence="5" id="KW-0479">Metal-binding</keyword>
<evidence type="ECO:0000256" key="8">
    <source>
        <dbReference type="ARBA" id="ARBA00022840"/>
    </source>
</evidence>
<protein>
    <recommendedName>
        <fullName evidence="17">tRNA nucleotidyltransferase</fullName>
    </recommendedName>
</protein>
<gene>
    <name evidence="15" type="ORF">A2983_01865</name>
</gene>
<keyword evidence="6" id="KW-0547">Nucleotide-binding</keyword>
<name>A0A1F6N0H8_9BACT</name>
<evidence type="ECO:0000259" key="14">
    <source>
        <dbReference type="Pfam" id="PF12627"/>
    </source>
</evidence>
<dbReference type="CDD" id="cd00077">
    <property type="entry name" value="HDc"/>
    <property type="match status" value="1"/>
</dbReference>
<dbReference type="Gene3D" id="1.10.3090.10">
    <property type="entry name" value="cca-adding enzyme, domain 2"/>
    <property type="match status" value="1"/>
</dbReference>
<dbReference type="PANTHER" id="PTHR47545">
    <property type="entry name" value="MULTIFUNCTIONAL CCA PROTEIN"/>
    <property type="match status" value="1"/>
</dbReference>
<dbReference type="Pfam" id="PF12627">
    <property type="entry name" value="PolyA_pol_RNAbd"/>
    <property type="match status" value="1"/>
</dbReference>
<keyword evidence="3" id="KW-0819">tRNA processing</keyword>
<sequence>MNESEIFVVVYKISQKTNQTAYVVGGYVRDEILNSGCHKKDIDFVIVGSGLEFARAFAEMLGVKEVEDTDKFGHSAQESEAKVGSLIEFPDFDTARFVFADNEGIKEVEFAGARAEAYEKNSRKPTITATTLDLDLSRRDFTINAMAREVLAGAVSAEIIDPFNGQIDLTNKLLRTPLNSAETFSEDPLRMLRAARFAAQLGFSIEHKTYEALSVNRARLKIVSPERIREELMKLLATKIPSIGLYILHETKLFNEFLPEISMLEGIEDVYGYQHKDNLSHTFKVVDNIALQSPKSLLRYAGLLHDIAKPETKKFVSGRGWTFDMHEHLGKKQARVISRRLRFSKEEIEYVAKLVRWHLYPIAITDDGITDAPIRRLIVNAGDDLADLLILCRADITTGNPKKKGQRLKNYDVLEKRILEVMEKDKLRAFQSPVRGEEIMEMCGLKSGPTIGKIKKALEDAILDGLIPNEYDAVKEYFLKVKDEYLQDVQDWEKE</sequence>
<keyword evidence="2 11" id="KW-0808">Transferase</keyword>
<dbReference type="GO" id="GO:0042245">
    <property type="term" value="P:RNA repair"/>
    <property type="evidence" value="ECO:0007669"/>
    <property type="project" value="UniProtKB-KW"/>
</dbReference>
<proteinExistence type="inferred from homology"/>
<dbReference type="AlphaFoldDB" id="A0A1F6N0H8"/>
<dbReference type="GO" id="GO:0046872">
    <property type="term" value="F:metal ion binding"/>
    <property type="evidence" value="ECO:0007669"/>
    <property type="project" value="UniProtKB-KW"/>
</dbReference>
<dbReference type="GO" id="GO:0008033">
    <property type="term" value="P:tRNA processing"/>
    <property type="evidence" value="ECO:0007669"/>
    <property type="project" value="UniProtKB-KW"/>
</dbReference>
<dbReference type="GO" id="GO:0016779">
    <property type="term" value="F:nucleotidyltransferase activity"/>
    <property type="evidence" value="ECO:0007669"/>
    <property type="project" value="UniProtKB-KW"/>
</dbReference>
<evidence type="ECO:0000256" key="7">
    <source>
        <dbReference type="ARBA" id="ARBA00022800"/>
    </source>
</evidence>
<evidence type="ECO:0000256" key="3">
    <source>
        <dbReference type="ARBA" id="ARBA00022694"/>
    </source>
</evidence>
<organism evidence="15 16">
    <name type="scientific">Candidatus Magasanikbacteria bacterium RIFCSPLOWO2_01_FULL_40_15</name>
    <dbReference type="NCBI Taxonomy" id="1798686"/>
    <lineage>
        <taxon>Bacteria</taxon>
        <taxon>Candidatus Magasanikiibacteriota</taxon>
    </lineage>
</organism>
<dbReference type="Pfam" id="PF01743">
    <property type="entry name" value="PolyA_pol"/>
    <property type="match status" value="1"/>
</dbReference>
<dbReference type="Proteomes" id="UP000177040">
    <property type="component" value="Unassembled WGS sequence"/>
</dbReference>
<comment type="caution">
    <text evidence="15">The sequence shown here is derived from an EMBL/GenBank/DDBJ whole genome shotgun (WGS) entry which is preliminary data.</text>
</comment>
<dbReference type="Gene3D" id="1.10.246.80">
    <property type="match status" value="1"/>
</dbReference>
<feature type="domain" description="tRNA nucleotidyltransferase/poly(A) polymerase RNA and SrmB- binding" evidence="14">
    <location>
        <begin position="202"/>
        <end position="261"/>
    </location>
</feature>
<feature type="domain" description="Poly A polymerase head" evidence="12">
    <location>
        <begin position="21"/>
        <end position="175"/>
    </location>
</feature>
<dbReference type="InterPro" id="IPR003607">
    <property type="entry name" value="HD/PDEase_dom"/>
</dbReference>
<dbReference type="PANTHER" id="PTHR47545:SF1">
    <property type="entry name" value="MULTIFUNCTIONAL CCA PROTEIN"/>
    <property type="match status" value="1"/>
</dbReference>
<evidence type="ECO:0000256" key="5">
    <source>
        <dbReference type="ARBA" id="ARBA00022723"/>
    </source>
</evidence>
<keyword evidence="8" id="KW-0067">ATP-binding</keyword>
<keyword evidence="4" id="KW-0548">Nucleotidyltransferase</keyword>
<dbReference type="Gene3D" id="3.30.460.10">
    <property type="entry name" value="Beta Polymerase, domain 2"/>
    <property type="match status" value="1"/>
</dbReference>
<comment type="similarity">
    <text evidence="11">Belongs to the tRNA nucleotidyltransferase/poly(A) polymerase family.</text>
</comment>
<dbReference type="EMBL" id="MFQH01000024">
    <property type="protein sequence ID" value="OGH77429.1"/>
    <property type="molecule type" value="Genomic_DNA"/>
</dbReference>
<dbReference type="CDD" id="cd05398">
    <property type="entry name" value="NT_ClassII-CCAase"/>
    <property type="match status" value="1"/>
</dbReference>